<reference evidence="2 3" key="1">
    <citation type="submission" date="2017-11" db="EMBL/GenBank/DDBJ databases">
        <title>Bradyrhizobium forestalis sp. nov., an efficient nitrogen-fixing bacterium isolated from nodules of forest legume species in the Amazon.</title>
        <authorList>
            <person name="Costa E.M."/>
            <person name="Guimaraes A."/>
            <person name="Carvalho T.S."/>
            <person name="Rodrigues T.L."/>
            <person name="Ribeiro P.R.A."/>
            <person name="Lebbe L."/>
            <person name="Willems A."/>
            <person name="Moreira F.M.S."/>
        </authorList>
    </citation>
    <scope>NUCLEOTIDE SEQUENCE [LARGE SCALE GENOMIC DNA]</scope>
    <source>
        <strain evidence="2 3">INPA54B</strain>
    </source>
</reference>
<sequence length="392" mass="43446">MRILILNADYPRFLSWLYRRRPGLETETYAAQMAARNASLFGVADFYSRNFAGLGHVAADIHVNNPWMRAAWAREHGLAVSEPPPPGAAAARDAVPGWLQRAVAPFKPVLRPLARKVGLSPRLDAEAEEILLAQIEDFKPDLVLNQDLFHVDTRLARRIKGIGRPILIGQIGISPSRGEDWSVYDLMISQMAAVVDFFRAHGARSEVVHLAFEPGILDVLPPPPSQEFDVTFVGAVSADHQLRVAQLEAVARRYDLKLFGSGLQSLPASSPLHRCYQGEVWGVEMYQALRASRITLNSHIDMAGREAGNARLFEATGVGAFLLTDFKDNLNTLFAPDREVVAWRNVEDSIAMIGRYLTDNAARQSIAKAGQARNFAAHTFRRRVEEILAHLG</sequence>
<name>A0A2M8R619_9BRAD</name>
<dbReference type="EMBL" id="PGVG01000018">
    <property type="protein sequence ID" value="PJG53257.1"/>
    <property type="molecule type" value="Genomic_DNA"/>
</dbReference>
<feature type="domain" description="Spore protein YkvP/CgeB glycosyl transferase-like" evidence="1">
    <location>
        <begin position="247"/>
        <end position="389"/>
    </location>
</feature>
<comment type="caution">
    <text evidence="2">The sequence shown here is derived from an EMBL/GenBank/DDBJ whole genome shotgun (WGS) entry which is preliminary data.</text>
</comment>
<dbReference type="RefSeq" id="WP_100233890.1">
    <property type="nucleotide sequence ID" value="NZ_PGVG01000018.1"/>
</dbReference>
<dbReference type="Pfam" id="PF13524">
    <property type="entry name" value="Glyco_trans_1_2"/>
    <property type="match status" value="1"/>
</dbReference>
<proteinExistence type="predicted"/>
<gene>
    <name evidence="2" type="ORF">CVM73_21715</name>
</gene>
<organism evidence="2 3">
    <name type="scientific">Bradyrhizobium forestalis</name>
    <dbReference type="NCBI Taxonomy" id="1419263"/>
    <lineage>
        <taxon>Bacteria</taxon>
        <taxon>Pseudomonadati</taxon>
        <taxon>Pseudomonadota</taxon>
        <taxon>Alphaproteobacteria</taxon>
        <taxon>Hyphomicrobiales</taxon>
        <taxon>Nitrobacteraceae</taxon>
        <taxon>Bradyrhizobium</taxon>
    </lineage>
</organism>
<dbReference type="Proteomes" id="UP000231194">
    <property type="component" value="Unassembled WGS sequence"/>
</dbReference>
<protein>
    <recommendedName>
        <fullName evidence="1">Spore protein YkvP/CgeB glycosyl transferase-like domain-containing protein</fullName>
    </recommendedName>
</protein>
<dbReference type="AlphaFoldDB" id="A0A2M8R619"/>
<keyword evidence="3" id="KW-1185">Reference proteome</keyword>
<evidence type="ECO:0000259" key="1">
    <source>
        <dbReference type="Pfam" id="PF13524"/>
    </source>
</evidence>
<dbReference type="InterPro" id="IPR055259">
    <property type="entry name" value="YkvP/CgeB_Glyco_trans-like"/>
</dbReference>
<evidence type="ECO:0000313" key="3">
    <source>
        <dbReference type="Proteomes" id="UP000231194"/>
    </source>
</evidence>
<accession>A0A2M8R619</accession>
<evidence type="ECO:0000313" key="2">
    <source>
        <dbReference type="EMBL" id="PJG53257.1"/>
    </source>
</evidence>
<dbReference type="OrthoDB" id="7297944at2"/>